<dbReference type="Proteomes" id="UP001432027">
    <property type="component" value="Unassembled WGS sequence"/>
</dbReference>
<organism evidence="1 2">
    <name type="scientific">Pristionchus entomophagus</name>
    <dbReference type="NCBI Taxonomy" id="358040"/>
    <lineage>
        <taxon>Eukaryota</taxon>
        <taxon>Metazoa</taxon>
        <taxon>Ecdysozoa</taxon>
        <taxon>Nematoda</taxon>
        <taxon>Chromadorea</taxon>
        <taxon>Rhabditida</taxon>
        <taxon>Rhabditina</taxon>
        <taxon>Diplogasteromorpha</taxon>
        <taxon>Diplogasteroidea</taxon>
        <taxon>Neodiplogasteridae</taxon>
        <taxon>Pristionchus</taxon>
    </lineage>
</organism>
<gene>
    <name evidence="1" type="ORF">PENTCL1PPCAC_2129</name>
</gene>
<proteinExistence type="predicted"/>
<name>A0AAV5SAH7_9BILA</name>
<comment type="caution">
    <text evidence="1">The sequence shown here is derived from an EMBL/GenBank/DDBJ whole genome shotgun (WGS) entry which is preliminary data.</text>
</comment>
<evidence type="ECO:0000313" key="2">
    <source>
        <dbReference type="Proteomes" id="UP001432027"/>
    </source>
</evidence>
<sequence>TSYSTLPTLFAKLCSRILVLDFSRHTLKPAPLRPLIYLSNNHNTRYTMGHYSIQRPLLLAKELAAGSGPPPPPPHRLFLTQHTHVRPSDEGKPAAFVLESPPQKAYDWQQLSQRVDISALESEHVARVFTPSMIVEKAALRVQTNPQGMKLLLLPNEGPPKF</sequence>
<keyword evidence="2" id="KW-1185">Reference proteome</keyword>
<dbReference type="AlphaFoldDB" id="A0AAV5SAH7"/>
<evidence type="ECO:0000313" key="1">
    <source>
        <dbReference type="EMBL" id="GMS79953.1"/>
    </source>
</evidence>
<protein>
    <submittedName>
        <fullName evidence="1">Uncharacterized protein</fullName>
    </submittedName>
</protein>
<accession>A0AAV5SAH7</accession>
<dbReference type="EMBL" id="BTSX01000001">
    <property type="protein sequence ID" value="GMS79953.1"/>
    <property type="molecule type" value="Genomic_DNA"/>
</dbReference>
<feature type="non-terminal residue" evidence="1">
    <location>
        <position position="1"/>
    </location>
</feature>
<reference evidence="1" key="1">
    <citation type="submission" date="2023-10" db="EMBL/GenBank/DDBJ databases">
        <title>Genome assembly of Pristionchus species.</title>
        <authorList>
            <person name="Yoshida K."/>
            <person name="Sommer R.J."/>
        </authorList>
    </citation>
    <scope>NUCLEOTIDE SEQUENCE</scope>
    <source>
        <strain evidence="1">RS0144</strain>
    </source>
</reference>